<dbReference type="STRING" id="1423807.FD16_GL000014"/>
<dbReference type="InterPro" id="IPR019642">
    <property type="entry name" value="DUF2507"/>
</dbReference>
<gene>
    <name evidence="1" type="ORF">FD16_GL000014</name>
</gene>
<accession>A0A0R1W6Z1</accession>
<dbReference type="EMBL" id="AZGF01000001">
    <property type="protein sequence ID" value="KRM13447.1"/>
    <property type="molecule type" value="Genomic_DNA"/>
</dbReference>
<proteinExistence type="predicted"/>
<dbReference type="RefSeq" id="WP_010622768.1">
    <property type="nucleotide sequence ID" value="NZ_AZGF01000001.1"/>
</dbReference>
<dbReference type="Proteomes" id="UP000051820">
    <property type="component" value="Unassembled WGS sequence"/>
</dbReference>
<dbReference type="eggNOG" id="COG1719">
    <property type="taxonomic scope" value="Bacteria"/>
</dbReference>
<dbReference type="PATRIC" id="fig|1423807.3.peg.14"/>
<dbReference type="AlphaFoldDB" id="A0A0R1W6Z1"/>
<comment type="caution">
    <text evidence="1">The sequence shown here is derived from an EMBL/GenBank/DDBJ whole genome shotgun (WGS) entry which is preliminary data.</text>
</comment>
<dbReference type="OrthoDB" id="2965348at2"/>
<dbReference type="Gene3D" id="3.30.1380.20">
    <property type="entry name" value="Trafficking protein particle complex subunit 3"/>
    <property type="match status" value="1"/>
</dbReference>
<protein>
    <recommendedName>
        <fullName evidence="3">DUF2507 domain-containing protein</fullName>
    </recommendedName>
</protein>
<dbReference type="InterPro" id="IPR024096">
    <property type="entry name" value="NO_sig/Golgi_transp_ligand-bd"/>
</dbReference>
<dbReference type="SUPFAM" id="SSF111126">
    <property type="entry name" value="Ligand-binding domain in the NO signalling and Golgi transport"/>
    <property type="match status" value="1"/>
</dbReference>
<sequence>MSEPSYAKLLHSNAGLPLEVLRDILIPAILGKETDGILYWAGKDLARQFPVETEDDVSTIFSQLGFGDIKLQKKNKKQQVWIMSGGLVTDRLALDKNNFTLEAGFLAQQIELQTNATSEAQITEKKKNSVEILVQHNLKDTLTDIEPTKYITVENSTEESDSDDHDK</sequence>
<evidence type="ECO:0008006" key="3">
    <source>
        <dbReference type="Google" id="ProtNLM"/>
    </source>
</evidence>
<evidence type="ECO:0000313" key="2">
    <source>
        <dbReference type="Proteomes" id="UP000051820"/>
    </source>
</evidence>
<organism evidence="1 2">
    <name type="scientific">Paucilactobacillus suebicus DSM 5007 = KCTC 3549</name>
    <dbReference type="NCBI Taxonomy" id="1423807"/>
    <lineage>
        <taxon>Bacteria</taxon>
        <taxon>Bacillati</taxon>
        <taxon>Bacillota</taxon>
        <taxon>Bacilli</taxon>
        <taxon>Lactobacillales</taxon>
        <taxon>Lactobacillaceae</taxon>
        <taxon>Paucilactobacillus</taxon>
    </lineage>
</organism>
<dbReference type="Pfam" id="PF10702">
    <property type="entry name" value="DUF2507"/>
    <property type="match status" value="1"/>
</dbReference>
<keyword evidence="2" id="KW-1185">Reference proteome</keyword>
<evidence type="ECO:0000313" key="1">
    <source>
        <dbReference type="EMBL" id="KRM13447.1"/>
    </source>
</evidence>
<reference evidence="1 2" key="1">
    <citation type="journal article" date="2015" name="Genome Announc.">
        <title>Expanding the biotechnology potential of lactobacilli through comparative genomics of 213 strains and associated genera.</title>
        <authorList>
            <person name="Sun Z."/>
            <person name="Harris H.M."/>
            <person name="McCann A."/>
            <person name="Guo C."/>
            <person name="Argimon S."/>
            <person name="Zhang W."/>
            <person name="Yang X."/>
            <person name="Jeffery I.B."/>
            <person name="Cooney J.C."/>
            <person name="Kagawa T.F."/>
            <person name="Liu W."/>
            <person name="Song Y."/>
            <person name="Salvetti E."/>
            <person name="Wrobel A."/>
            <person name="Rasinkangas P."/>
            <person name="Parkhill J."/>
            <person name="Rea M.C."/>
            <person name="O'Sullivan O."/>
            <person name="Ritari J."/>
            <person name="Douillard F.P."/>
            <person name="Paul Ross R."/>
            <person name="Yang R."/>
            <person name="Briner A.E."/>
            <person name="Felis G.E."/>
            <person name="de Vos W.M."/>
            <person name="Barrangou R."/>
            <person name="Klaenhammer T.R."/>
            <person name="Caufield P.W."/>
            <person name="Cui Y."/>
            <person name="Zhang H."/>
            <person name="O'Toole P.W."/>
        </authorList>
    </citation>
    <scope>NUCLEOTIDE SEQUENCE [LARGE SCALE GENOMIC DNA]</scope>
    <source>
        <strain evidence="1 2">DSM 5007</strain>
    </source>
</reference>
<name>A0A0R1W6Z1_9LACO</name>